<dbReference type="OrthoDB" id="9801795at2"/>
<dbReference type="PATRIC" id="fig|1245471.3.peg.770"/>
<dbReference type="InterPro" id="IPR037171">
    <property type="entry name" value="NagB/RpiA_transferase-like"/>
</dbReference>
<keyword evidence="3" id="KW-1185">Reference proteome</keyword>
<reference evidence="2 3" key="1">
    <citation type="journal article" date="2013" name="Genome Announc.">
        <title>Complete Genome Sequence of the Carbazole Degrader Pseudomonas resinovorans Strain CA10 (NBRC 106553).</title>
        <authorList>
            <person name="Shintani M."/>
            <person name="Hosoyama A."/>
            <person name="Ohji S."/>
            <person name="Tsuchikane K."/>
            <person name="Takarada H."/>
            <person name="Yamazoe A."/>
            <person name="Fujita N."/>
            <person name="Nojiri H."/>
        </authorList>
    </citation>
    <scope>NUCLEOTIDE SEQUENCE [LARGE SCALE GENOMIC DNA]</scope>
    <source>
        <strain evidence="2 3">NBRC 106553</strain>
    </source>
</reference>
<dbReference type="PANTHER" id="PTHR21432">
    <property type="entry name" value="ACETYL-COA HYDROLASE-RELATED"/>
    <property type="match status" value="1"/>
</dbReference>
<gene>
    <name evidence="2" type="ORF">PCA10_07650</name>
</gene>
<dbReference type="Gene3D" id="3.40.1080.20">
    <property type="entry name" value="Acetyl-CoA hydrolase/transferase C-terminal domain"/>
    <property type="match status" value="1"/>
</dbReference>
<dbReference type="GO" id="GO:0006083">
    <property type="term" value="P:acetate metabolic process"/>
    <property type="evidence" value="ECO:0007669"/>
    <property type="project" value="InterPro"/>
</dbReference>
<sequence>MLRCSLDQAVEQVLERIDGPLRLGLPLGLGKPNRFVNALYQRVKALPERQLTIYTALSLAKPQPGSELEQRFSGPFLRRVFADYLELDYLSDLRCGELPANVTVEEFYLNPGSQLDNPQAQQHYVSLNYSQVAADLQRKGINLIAQLVAARPQSPGRFSLSCNPDITLDLLPGLRQRRARGETILLVAQQHAELPYMPGPAELDADCFDLVLDRVERSRLFSTPNMPVSPQDHAIGLHASTLVRDGGTLQMGIGAMSDALTAALLVRQADSTGYRALLAAMDVPDRWGGLIAREGGLGPFHQGLYANSEMFLFGLLVLLEAGILRRPVYADIELQRLADAGILDGDGAVVDLDALAARLPGGLDAQGLAWLQRHGLLDADIRFEEGRLRLPDWRSSACDIHNPELQPYWGRARGAALVHSGFFLGPLSFYRRLGELSEERRERIVMSPISQVNRLLGDEPLKRLQRRDARFINSCFKVTLLGASAADQLEDGRVLSGVGGQFDFIAQAHELEGARAILMLRSWRESGGEVSSNIVWDYGHTTIPRHLRDLVVTEYGIADLRGKNDAEVITALLRIADSRFQDGLIAEAQLAGKLPEDFELEPAWRQNTPWRLEALRAEFPHLFPEYPLGCDFTPVEQELLRALRWLRSKLKLGEILDLGRAALFDLPEPALYAEHLERMGLLAPAGLREQLYQKLLLAGLKATAQGG</sequence>
<feature type="domain" description="Acetyl-CoA hydrolase/transferase C-terminal" evidence="1">
    <location>
        <begin position="430"/>
        <end position="588"/>
    </location>
</feature>
<dbReference type="InterPro" id="IPR046433">
    <property type="entry name" value="ActCoA_hydro"/>
</dbReference>
<protein>
    <recommendedName>
        <fullName evidence="1">Acetyl-CoA hydrolase/transferase C-terminal domain-containing protein</fullName>
    </recommendedName>
</protein>
<dbReference type="InterPro" id="IPR038460">
    <property type="entry name" value="AcetylCoA_hyd_C_sf"/>
</dbReference>
<dbReference type="KEGG" id="pre:PCA10_07650"/>
<evidence type="ECO:0000313" key="2">
    <source>
        <dbReference type="EMBL" id="BAN46497.1"/>
    </source>
</evidence>
<evidence type="ECO:0000259" key="1">
    <source>
        <dbReference type="Pfam" id="PF13336"/>
    </source>
</evidence>
<dbReference type="SUPFAM" id="SSF100950">
    <property type="entry name" value="NagB/RpiA/CoA transferase-like"/>
    <property type="match status" value="1"/>
</dbReference>
<dbReference type="AlphaFoldDB" id="S6ACK2"/>
<dbReference type="STRING" id="1245471.PCA10_07650"/>
<evidence type="ECO:0000313" key="3">
    <source>
        <dbReference type="Proteomes" id="UP000015503"/>
    </source>
</evidence>
<dbReference type="Gene3D" id="3.30.750.70">
    <property type="entry name" value="4-hydroxybutyrate coenzyme like domains"/>
    <property type="match status" value="1"/>
</dbReference>
<dbReference type="HOGENOM" id="CLU_442578_0_0_6"/>
<dbReference type="Gene3D" id="3.40.1080.10">
    <property type="entry name" value="Glutaconate Coenzyme A-transferase"/>
    <property type="match status" value="1"/>
</dbReference>
<name>S6ACK2_METRE</name>
<proteinExistence type="predicted"/>
<dbReference type="PANTHER" id="PTHR21432:SF20">
    <property type="entry name" value="ACETYL-COA HYDROLASE"/>
    <property type="match status" value="1"/>
</dbReference>
<dbReference type="GO" id="GO:0008775">
    <property type="term" value="F:acetate CoA-transferase activity"/>
    <property type="evidence" value="ECO:0007669"/>
    <property type="project" value="InterPro"/>
</dbReference>
<dbReference type="RefSeq" id="WP_016490699.1">
    <property type="nucleotide sequence ID" value="NC_021499.1"/>
</dbReference>
<dbReference type="eggNOG" id="COG0427">
    <property type="taxonomic scope" value="Bacteria"/>
</dbReference>
<accession>S6ACK2</accession>
<dbReference type="InterPro" id="IPR026888">
    <property type="entry name" value="AcetylCoA_hyd_C"/>
</dbReference>
<dbReference type="EMBL" id="AP013068">
    <property type="protein sequence ID" value="BAN46497.1"/>
    <property type="molecule type" value="Genomic_DNA"/>
</dbReference>
<dbReference type="Pfam" id="PF13336">
    <property type="entry name" value="AcetylCoA_hyd_C"/>
    <property type="match status" value="1"/>
</dbReference>
<organism evidence="2 3">
    <name type="scientific">Metapseudomonas resinovorans NBRC 106553</name>
    <dbReference type="NCBI Taxonomy" id="1245471"/>
    <lineage>
        <taxon>Bacteria</taxon>
        <taxon>Pseudomonadati</taxon>
        <taxon>Pseudomonadota</taxon>
        <taxon>Gammaproteobacteria</taxon>
        <taxon>Pseudomonadales</taxon>
        <taxon>Pseudomonadaceae</taxon>
        <taxon>Metapseudomonas</taxon>
    </lineage>
</organism>
<dbReference type="Proteomes" id="UP000015503">
    <property type="component" value="Chromosome"/>
</dbReference>